<feature type="compositionally biased region" description="Low complexity" evidence="1">
    <location>
        <begin position="478"/>
        <end position="503"/>
    </location>
</feature>
<keyword evidence="3" id="KW-1185">Reference proteome</keyword>
<feature type="compositionally biased region" description="Low complexity" evidence="1">
    <location>
        <begin position="519"/>
        <end position="532"/>
    </location>
</feature>
<dbReference type="AlphaFoldDB" id="A0A1M2V3S8"/>
<feature type="region of interest" description="Disordered" evidence="1">
    <location>
        <begin position="212"/>
        <end position="504"/>
    </location>
</feature>
<organism evidence="2 3">
    <name type="scientific">Trametes pubescens</name>
    <name type="common">White-rot fungus</name>
    <dbReference type="NCBI Taxonomy" id="154538"/>
    <lineage>
        <taxon>Eukaryota</taxon>
        <taxon>Fungi</taxon>
        <taxon>Dikarya</taxon>
        <taxon>Basidiomycota</taxon>
        <taxon>Agaricomycotina</taxon>
        <taxon>Agaricomycetes</taxon>
        <taxon>Polyporales</taxon>
        <taxon>Polyporaceae</taxon>
        <taxon>Trametes</taxon>
    </lineage>
</organism>
<dbReference type="OMA" id="EWESKNQ"/>
<feature type="compositionally biased region" description="Acidic residues" evidence="1">
    <location>
        <begin position="460"/>
        <end position="469"/>
    </location>
</feature>
<dbReference type="EMBL" id="MNAD01001690">
    <property type="protein sequence ID" value="OJT02260.1"/>
    <property type="molecule type" value="Genomic_DNA"/>
</dbReference>
<name>A0A1M2V3S8_TRAPU</name>
<feature type="compositionally biased region" description="Low complexity" evidence="1">
    <location>
        <begin position="413"/>
        <end position="426"/>
    </location>
</feature>
<reference evidence="2 3" key="1">
    <citation type="submission" date="2016-10" db="EMBL/GenBank/DDBJ databases">
        <title>Genome sequence of the basidiomycete white-rot fungus Trametes pubescens.</title>
        <authorList>
            <person name="Makela M.R."/>
            <person name="Granchi Z."/>
            <person name="Peng M."/>
            <person name="De Vries R.P."/>
            <person name="Grigoriev I."/>
            <person name="Riley R."/>
            <person name="Hilden K."/>
        </authorList>
    </citation>
    <scope>NUCLEOTIDE SEQUENCE [LARGE SCALE GENOMIC DNA]</scope>
    <source>
        <strain evidence="2 3">FBCC735</strain>
    </source>
</reference>
<feature type="compositionally biased region" description="Polar residues" evidence="1">
    <location>
        <begin position="369"/>
        <end position="378"/>
    </location>
</feature>
<evidence type="ECO:0000313" key="2">
    <source>
        <dbReference type="EMBL" id="OJT02260.1"/>
    </source>
</evidence>
<comment type="caution">
    <text evidence="2">The sequence shown here is derived from an EMBL/GenBank/DDBJ whole genome shotgun (WGS) entry which is preliminary data.</text>
</comment>
<feature type="region of interest" description="Disordered" evidence="1">
    <location>
        <begin position="148"/>
        <end position="182"/>
    </location>
</feature>
<evidence type="ECO:0000256" key="1">
    <source>
        <dbReference type="SAM" id="MobiDB-lite"/>
    </source>
</evidence>
<feature type="region of interest" description="Disordered" evidence="1">
    <location>
        <begin position="517"/>
        <end position="560"/>
    </location>
</feature>
<feature type="compositionally biased region" description="Low complexity" evidence="1">
    <location>
        <begin position="345"/>
        <end position="356"/>
    </location>
</feature>
<evidence type="ECO:0000313" key="3">
    <source>
        <dbReference type="Proteomes" id="UP000184267"/>
    </source>
</evidence>
<feature type="region of interest" description="Disordered" evidence="1">
    <location>
        <begin position="1"/>
        <end position="82"/>
    </location>
</feature>
<gene>
    <name evidence="2" type="ORF">TRAPUB_7241</name>
</gene>
<protein>
    <submittedName>
        <fullName evidence="2">Uncharacterized protein</fullName>
    </submittedName>
</protein>
<proteinExistence type="predicted"/>
<feature type="compositionally biased region" description="Polar residues" evidence="1">
    <location>
        <begin position="385"/>
        <end position="410"/>
    </location>
</feature>
<feature type="compositionally biased region" description="Low complexity" evidence="1">
    <location>
        <begin position="254"/>
        <end position="270"/>
    </location>
</feature>
<sequence length="630" mass="66449">MPPSRTQTQAPPGSNIFRRITSKLRSSSTPHSSADPSTSAKRPQDAPTRKRSALRMPAMPKAPVPAAPPNDFTSREQRQAALRARGLLPPVASAYRDANGFMVPLSEQEAELDRRYTVVVEESEGSEQGAEASEAKKIREAWLARNKDAGAPARGSLEVSGEDDAARRASVDGKIGDRSPVQPTFVAASASTENARASQAMVEDFRVAPAAEAAGVRNAPPHDPPGSPSSHSSAVTEKVSRWLRSSTDAPTPLSVSTEPSTVETTFTESPRTSPVSEKRDDASPAGTVRAAKSRKEKPPPIVVTAQRPSNELTAKAKSKAPAPAITVAVAALSDSEASASDEHSALAPRGRQVSQGRGRGQPQPPLLTHASSSSSRGTTVPALSPTRTISSSGAESTLPTPTTTSCQRDVSISRGSTSHSSDQSHSAPRGRRGSAPAQDAQPSMKTKASMKGGLIQSSIEETDSSEEGEFGQNVSFQPAPATVPAARPRPQKQQTAEQAAEAQVNRKSFSLFGKKSLDSAASTTARTSSSMSNLRRAFSGGLKPRPHSQFDPSASQPKRTKMFDASRLPASPPTAFPTVAVPLQGRTTGVGLRPRQALAPTMHSRGSILQQAHFIEDDESRRLSEMAFLT</sequence>
<feature type="compositionally biased region" description="Basic and acidic residues" evidence="1">
    <location>
        <begin position="164"/>
        <end position="177"/>
    </location>
</feature>
<feature type="compositionally biased region" description="Polar residues" evidence="1">
    <location>
        <begin position="1"/>
        <end position="12"/>
    </location>
</feature>
<accession>A0A1M2V3S8</accession>
<feature type="compositionally biased region" description="Low complexity" evidence="1">
    <location>
        <begin position="26"/>
        <end position="40"/>
    </location>
</feature>
<dbReference type="Proteomes" id="UP000184267">
    <property type="component" value="Unassembled WGS sequence"/>
</dbReference>
<dbReference type="OrthoDB" id="3168445at2759"/>
<feature type="compositionally biased region" description="Low complexity" evidence="1">
    <location>
        <begin position="319"/>
        <end position="338"/>
    </location>
</feature>